<protein>
    <submittedName>
        <fullName evidence="1">Uncharacterized protein</fullName>
    </submittedName>
</protein>
<dbReference type="AlphaFoldDB" id="A0AAW2ZC34"/>
<name>A0AAW2ZC34_9EUKA</name>
<comment type="caution">
    <text evidence="1">The sequence shown here is derived from an EMBL/GenBank/DDBJ whole genome shotgun (WGS) entry which is preliminary data.</text>
</comment>
<organism evidence="1 2">
    <name type="scientific">Acrasis kona</name>
    <dbReference type="NCBI Taxonomy" id="1008807"/>
    <lineage>
        <taxon>Eukaryota</taxon>
        <taxon>Discoba</taxon>
        <taxon>Heterolobosea</taxon>
        <taxon>Tetramitia</taxon>
        <taxon>Eutetramitia</taxon>
        <taxon>Acrasidae</taxon>
        <taxon>Acrasis</taxon>
    </lineage>
</organism>
<proteinExistence type="predicted"/>
<accession>A0AAW2ZC34</accession>
<sequence length="168" mass="19248">MFTSNSELSDVYLAPPMLQRNKSKSLACSRGNRFIDFPFPEERNLIDNAVEVTLLIIKVELENKKTRKVACRVFTDGQLWCTTGLSPRDLRLQYTCPEMFMSVDTWKSCPVLIEVYADSNHRNILGSVQFVLGTKCHNQDGREVKLFEDLYDHEGNHIGVIKFSISVK</sequence>
<gene>
    <name evidence="1" type="ORF">AKO1_001353</name>
</gene>
<dbReference type="Proteomes" id="UP001431209">
    <property type="component" value="Unassembled WGS sequence"/>
</dbReference>
<evidence type="ECO:0000313" key="1">
    <source>
        <dbReference type="EMBL" id="KAL0487025.1"/>
    </source>
</evidence>
<dbReference type="EMBL" id="JAOPGA020001296">
    <property type="protein sequence ID" value="KAL0487025.1"/>
    <property type="molecule type" value="Genomic_DNA"/>
</dbReference>
<keyword evidence="2" id="KW-1185">Reference proteome</keyword>
<reference evidence="1 2" key="1">
    <citation type="submission" date="2024-03" db="EMBL/GenBank/DDBJ databases">
        <title>The Acrasis kona genome and developmental transcriptomes reveal deep origins of eukaryotic multicellular pathways.</title>
        <authorList>
            <person name="Sheikh S."/>
            <person name="Fu C.-J."/>
            <person name="Brown M.W."/>
            <person name="Baldauf S.L."/>
        </authorList>
    </citation>
    <scope>NUCLEOTIDE SEQUENCE [LARGE SCALE GENOMIC DNA]</scope>
    <source>
        <strain evidence="1 2">ATCC MYA-3509</strain>
    </source>
</reference>
<evidence type="ECO:0000313" key="2">
    <source>
        <dbReference type="Proteomes" id="UP001431209"/>
    </source>
</evidence>